<feature type="compositionally biased region" description="Polar residues" evidence="1">
    <location>
        <begin position="617"/>
        <end position="626"/>
    </location>
</feature>
<evidence type="ECO:0008006" key="4">
    <source>
        <dbReference type="Google" id="ProtNLM"/>
    </source>
</evidence>
<feature type="compositionally biased region" description="Low complexity" evidence="1">
    <location>
        <begin position="592"/>
        <end position="610"/>
    </location>
</feature>
<keyword evidence="3" id="KW-1185">Reference proteome</keyword>
<dbReference type="VEuPathDB" id="FungiDB:CC1G_08862"/>
<dbReference type="OMA" id="HRAYVSE"/>
<reference evidence="2 3" key="1">
    <citation type="journal article" date="2010" name="Proc. Natl. Acad. Sci. U.S.A.">
        <title>Insights into evolution of multicellular fungi from the assembled chromosomes of the mushroom Coprinopsis cinerea (Coprinus cinereus).</title>
        <authorList>
            <person name="Stajich J.E."/>
            <person name="Wilke S.K."/>
            <person name="Ahren D."/>
            <person name="Au C.H."/>
            <person name="Birren B.W."/>
            <person name="Borodovsky M."/>
            <person name="Burns C."/>
            <person name="Canback B."/>
            <person name="Casselton L.A."/>
            <person name="Cheng C.K."/>
            <person name="Deng J."/>
            <person name="Dietrich F.S."/>
            <person name="Fargo D.C."/>
            <person name="Farman M.L."/>
            <person name="Gathman A.C."/>
            <person name="Goldberg J."/>
            <person name="Guigo R."/>
            <person name="Hoegger P.J."/>
            <person name="Hooker J.B."/>
            <person name="Huggins A."/>
            <person name="James T.Y."/>
            <person name="Kamada T."/>
            <person name="Kilaru S."/>
            <person name="Kodira C."/>
            <person name="Kues U."/>
            <person name="Kupfer D."/>
            <person name="Kwan H.S."/>
            <person name="Lomsadze A."/>
            <person name="Li W."/>
            <person name="Lilly W.W."/>
            <person name="Ma L.J."/>
            <person name="Mackey A.J."/>
            <person name="Manning G."/>
            <person name="Martin F."/>
            <person name="Muraguchi H."/>
            <person name="Natvig D.O."/>
            <person name="Palmerini H."/>
            <person name="Ramesh M.A."/>
            <person name="Rehmeyer C.J."/>
            <person name="Roe B.A."/>
            <person name="Shenoy N."/>
            <person name="Stanke M."/>
            <person name="Ter-Hovhannisyan V."/>
            <person name="Tunlid A."/>
            <person name="Velagapudi R."/>
            <person name="Vision T.J."/>
            <person name="Zeng Q."/>
            <person name="Zolan M.E."/>
            <person name="Pukkila P.J."/>
        </authorList>
    </citation>
    <scope>NUCLEOTIDE SEQUENCE [LARGE SCALE GENOMIC DNA]</scope>
    <source>
        <strain evidence="3">Okayama-7 / 130 / ATCC MYA-4618 / FGSC 9003</strain>
    </source>
</reference>
<evidence type="ECO:0000256" key="1">
    <source>
        <dbReference type="SAM" id="MobiDB-lite"/>
    </source>
</evidence>
<feature type="compositionally biased region" description="Polar residues" evidence="1">
    <location>
        <begin position="417"/>
        <end position="427"/>
    </location>
</feature>
<dbReference type="HOGENOM" id="CLU_407687_0_0_1"/>
<feature type="compositionally biased region" description="Low complexity" evidence="1">
    <location>
        <begin position="547"/>
        <end position="564"/>
    </location>
</feature>
<dbReference type="RefSeq" id="XP_001839136.2">
    <property type="nucleotide sequence ID" value="XM_001839084.2"/>
</dbReference>
<dbReference type="InterPro" id="IPR004345">
    <property type="entry name" value="TB2_DP1_HVA22"/>
</dbReference>
<feature type="compositionally biased region" description="Acidic residues" evidence="1">
    <location>
        <begin position="359"/>
        <end position="374"/>
    </location>
</feature>
<evidence type="ECO:0000313" key="2">
    <source>
        <dbReference type="EMBL" id="EAU82705.2"/>
    </source>
</evidence>
<dbReference type="KEGG" id="cci:CC1G_08862"/>
<protein>
    <recommendedName>
        <fullName evidence="4">Protein YOP1</fullName>
    </recommendedName>
</protein>
<dbReference type="eggNOG" id="ENOG502S8HC">
    <property type="taxonomic scope" value="Eukaryota"/>
</dbReference>
<feature type="region of interest" description="Disordered" evidence="1">
    <location>
        <begin position="306"/>
        <end position="374"/>
    </location>
</feature>
<gene>
    <name evidence="2" type="ORF">CC1G_08862</name>
</gene>
<dbReference type="OrthoDB" id="434647at2759"/>
<dbReference type="Pfam" id="PF03134">
    <property type="entry name" value="TB2_DP1_HVA22"/>
    <property type="match status" value="1"/>
</dbReference>
<feature type="compositionally biased region" description="Low complexity" evidence="1">
    <location>
        <begin position="641"/>
        <end position="653"/>
    </location>
</feature>
<feature type="compositionally biased region" description="Low complexity" evidence="1">
    <location>
        <begin position="500"/>
        <end position="509"/>
    </location>
</feature>
<proteinExistence type="predicted"/>
<feature type="region of interest" description="Disordered" evidence="1">
    <location>
        <begin position="404"/>
        <end position="674"/>
    </location>
</feature>
<comment type="caution">
    <text evidence="2">The sequence shown here is derived from an EMBL/GenBank/DDBJ whole genome shotgun (WGS) entry which is preliminary data.</text>
</comment>
<feature type="compositionally biased region" description="Basic residues" evidence="1">
    <location>
        <begin position="480"/>
        <end position="495"/>
    </location>
</feature>
<feature type="compositionally biased region" description="Low complexity" evidence="1">
    <location>
        <begin position="404"/>
        <end position="416"/>
    </location>
</feature>
<dbReference type="Proteomes" id="UP000001861">
    <property type="component" value="Unassembled WGS sequence"/>
</dbReference>
<feature type="region of interest" description="Disordered" evidence="1">
    <location>
        <begin position="188"/>
        <end position="233"/>
    </location>
</feature>
<accession>A8P6D8</accession>
<feature type="region of interest" description="Disordered" evidence="1">
    <location>
        <begin position="157"/>
        <end position="176"/>
    </location>
</feature>
<evidence type="ECO:0000313" key="3">
    <source>
        <dbReference type="Proteomes" id="UP000001861"/>
    </source>
</evidence>
<feature type="compositionally biased region" description="Basic and acidic residues" evidence="1">
    <location>
        <begin position="216"/>
        <end position="233"/>
    </location>
</feature>
<name>A8P6D8_COPC7</name>
<sequence length="674" mass="73530">MPLFVHILRSAMLFMNIYDTYKTLKPPPPSTRDPSRPSVRAATQRKRDLKGCLAVWIVWCCFTLYERLIEGFVNLFIPFYDEFKSMVVLFMIITRARGAEPIFLHVLRPLIRPYDASIDGTLEVLRMTGDFVFALASFPVQLAIDYWKNKFSPDFKVPEKDSECSSDTSDSRSIGNDAVDQAAGSALNGGKFAQKPHQPPIRRTSGDSTRTLVAGDPRKKSSPHEIWHPPRSAYEDHSGIVRTASNGSASSGSTGVIELTKEEKEIEEWRKYPDFPSAYPPTPLTTTVHLSSTTAVVGAQLFAPIPEDEPPQQDFHRSLKQPRSQLNPSYADDLSDQSEVTHGIHQYNGFAGTSTTAVETEDESMSDGSYEEEDTFDITLQTPLQPHISLRTPRAPLLAAFPSQSTAVDSVDSTSSLQTRTPSAQSHGSVSPTPSLSGTSSSAMEVDSEQPFVKASDENGRVRRPQITAGRERSGTTMQRRLRPRPSPVKKRKIARSNLSEGGTSTTSTGEEDNKETSGANGEGIAEDVYVPPVQKTPLKKRPRMAGTTRKTPSTTTTSGTSRTVKPRVARRTSPVQRPQLTRTQPSGSRLGTTATSSRKSSTRSAAGSRLPRRNTDSTQNLVSTRRNGDAPSHSITTQGSVSSSAASTASDSAQEKHASSSRPKRIVGSSTLS</sequence>
<dbReference type="InParanoid" id="A8P6D8"/>
<dbReference type="AlphaFoldDB" id="A8P6D8"/>
<feature type="compositionally biased region" description="Low complexity" evidence="1">
    <location>
        <begin position="428"/>
        <end position="442"/>
    </location>
</feature>
<dbReference type="GeneID" id="6015743"/>
<dbReference type="EMBL" id="AACS02000005">
    <property type="protein sequence ID" value="EAU82705.2"/>
    <property type="molecule type" value="Genomic_DNA"/>
</dbReference>
<organism evidence="2 3">
    <name type="scientific">Coprinopsis cinerea (strain Okayama-7 / 130 / ATCC MYA-4618 / FGSC 9003)</name>
    <name type="common">Inky cap fungus</name>
    <name type="synonym">Hormographiella aspergillata</name>
    <dbReference type="NCBI Taxonomy" id="240176"/>
    <lineage>
        <taxon>Eukaryota</taxon>
        <taxon>Fungi</taxon>
        <taxon>Dikarya</taxon>
        <taxon>Basidiomycota</taxon>
        <taxon>Agaricomycotina</taxon>
        <taxon>Agaricomycetes</taxon>
        <taxon>Agaricomycetidae</taxon>
        <taxon>Agaricales</taxon>
        <taxon>Agaricineae</taxon>
        <taxon>Psathyrellaceae</taxon>
        <taxon>Coprinopsis</taxon>
    </lineage>
</organism>
<feature type="compositionally biased region" description="Polar residues" evidence="1">
    <location>
        <begin position="574"/>
        <end position="591"/>
    </location>
</feature>